<dbReference type="InterPro" id="IPR036188">
    <property type="entry name" value="FAD/NAD-bd_sf"/>
</dbReference>
<sequence length="178" mass="20641">MSKLLPSLNLRHSKVILVGIGMRRPQPEFTEQLSWLYFPQPDIIFYRCTFLSNFNERLTPNAVLFWSVLVEIGMRVDQHVDEQSIIERTIGDLMEHGIIYPTSKIESTWVHVLPYGYPIPTLGRDDELQKAHHVLEKENIYSRGRFGGWRYEVANQDHSFTMGTEVVDSIVYGAEETV</sequence>
<dbReference type="OMA" id="RANTECR"/>
<protein>
    <submittedName>
        <fullName evidence="3">Amino_oxidase domain-containing protein</fullName>
    </submittedName>
</protein>
<evidence type="ECO:0000313" key="1">
    <source>
        <dbReference type="EMBL" id="VDL73882.1"/>
    </source>
</evidence>
<organism evidence="3">
    <name type="scientific">Nippostrongylus brasiliensis</name>
    <name type="common">Rat hookworm</name>
    <dbReference type="NCBI Taxonomy" id="27835"/>
    <lineage>
        <taxon>Eukaryota</taxon>
        <taxon>Metazoa</taxon>
        <taxon>Ecdysozoa</taxon>
        <taxon>Nematoda</taxon>
        <taxon>Chromadorea</taxon>
        <taxon>Rhabditida</taxon>
        <taxon>Rhabditina</taxon>
        <taxon>Rhabditomorpha</taxon>
        <taxon>Strongyloidea</taxon>
        <taxon>Heligmosomidae</taxon>
        <taxon>Nippostrongylus</taxon>
    </lineage>
</organism>
<accession>A0A0N4Y3C1</accession>
<dbReference type="AlphaFoldDB" id="A0A0N4Y3C1"/>
<dbReference type="WBParaSite" id="NBR_0001029201-mRNA-1">
    <property type="protein sequence ID" value="NBR_0001029201-mRNA-1"/>
    <property type="gene ID" value="NBR_0001029201"/>
</dbReference>
<keyword evidence="2" id="KW-1185">Reference proteome</keyword>
<name>A0A0N4Y3C1_NIPBR</name>
<dbReference type="EMBL" id="UYSL01020286">
    <property type="protein sequence ID" value="VDL73882.1"/>
    <property type="molecule type" value="Genomic_DNA"/>
</dbReference>
<dbReference type="Gene3D" id="3.50.50.60">
    <property type="entry name" value="FAD/NAD(P)-binding domain"/>
    <property type="match status" value="1"/>
</dbReference>
<reference evidence="3" key="1">
    <citation type="submission" date="2017-02" db="UniProtKB">
        <authorList>
            <consortium name="WormBaseParasite"/>
        </authorList>
    </citation>
    <scope>IDENTIFICATION</scope>
</reference>
<proteinExistence type="predicted"/>
<dbReference type="STRING" id="27835.A0A0N4Y3C1"/>
<evidence type="ECO:0000313" key="2">
    <source>
        <dbReference type="Proteomes" id="UP000271162"/>
    </source>
</evidence>
<reference evidence="1 2" key="2">
    <citation type="submission" date="2018-11" db="EMBL/GenBank/DDBJ databases">
        <authorList>
            <consortium name="Pathogen Informatics"/>
        </authorList>
    </citation>
    <scope>NUCLEOTIDE SEQUENCE [LARGE SCALE GENOMIC DNA]</scope>
</reference>
<gene>
    <name evidence="1" type="ORF">NBR_LOCUS10293</name>
</gene>
<evidence type="ECO:0000313" key="3">
    <source>
        <dbReference type="WBParaSite" id="NBR_0001029201-mRNA-1"/>
    </source>
</evidence>
<dbReference type="Proteomes" id="UP000271162">
    <property type="component" value="Unassembled WGS sequence"/>
</dbReference>